<dbReference type="RefSeq" id="XP_031882921.1">
    <property type="nucleotide sequence ID" value="XM_032020021.1"/>
</dbReference>
<reference evidence="1 2" key="1">
    <citation type="submission" date="2012-08" db="EMBL/GenBank/DDBJ databases">
        <authorList>
            <person name="Gan P.H.P."/>
            <person name="Ikeda K."/>
            <person name="Irieda H."/>
            <person name="Narusaka M."/>
            <person name="O'Connell R.J."/>
            <person name="Narusaka Y."/>
            <person name="Takano Y."/>
            <person name="Kubo Y."/>
            <person name="Shirasu K."/>
        </authorList>
    </citation>
    <scope>NUCLEOTIDE SEQUENCE [LARGE SCALE GENOMIC DNA]</scope>
    <source>
        <strain evidence="1 2">Nara gc5</strain>
    </source>
</reference>
<name>A0A7J6JQZ7_COLFN</name>
<dbReference type="GeneID" id="43604242"/>
<dbReference type="EMBL" id="ANPB02000001">
    <property type="protein sequence ID" value="KAF4493174.1"/>
    <property type="molecule type" value="Genomic_DNA"/>
</dbReference>
<dbReference type="AlphaFoldDB" id="A0A7J6JQZ7"/>
<comment type="caution">
    <text evidence="1">The sequence shown here is derived from an EMBL/GenBank/DDBJ whole genome shotgun (WGS) entry which is preliminary data.</text>
</comment>
<gene>
    <name evidence="1" type="ORF">CGGC5_v000911</name>
</gene>
<reference evidence="1 2" key="2">
    <citation type="submission" date="2020-04" db="EMBL/GenBank/DDBJ databases">
        <title>Genome sequencing and assembly of multiple isolates from the Colletotrichum gloeosporioides species complex.</title>
        <authorList>
            <person name="Gan P."/>
            <person name="Shirasu K."/>
        </authorList>
    </citation>
    <scope>NUCLEOTIDE SEQUENCE [LARGE SCALE GENOMIC DNA]</scope>
    <source>
        <strain evidence="1 2">Nara gc5</strain>
    </source>
</reference>
<sequence length="161" mass="17720">MLSIKRVVGFATWEDMDVVIVFNALEVLLTAPSCPLSSISPFCTNCEPHVLAAINTYRCIRQKPGALLGSIATSIEQLIHPESSVTSRARYLRLSRPIARCVTTGRLLRAQSSAKVTTTTDYKHLYWYQTGCPRASSTQHSASPFTRNKVPYSRLGAADST</sequence>
<evidence type="ECO:0000313" key="2">
    <source>
        <dbReference type="Proteomes" id="UP000011096"/>
    </source>
</evidence>
<dbReference type="OrthoDB" id="10276393at2759"/>
<protein>
    <submittedName>
        <fullName evidence="1">Uncharacterized protein</fullName>
    </submittedName>
</protein>
<dbReference type="Proteomes" id="UP000011096">
    <property type="component" value="Unassembled WGS sequence"/>
</dbReference>
<proteinExistence type="predicted"/>
<organism evidence="1 2">
    <name type="scientific">Colletotrichum fructicola (strain Nara gc5)</name>
    <name type="common">Anthracnose fungus</name>
    <name type="synonym">Colletotrichum gloeosporioides (strain Nara gc5)</name>
    <dbReference type="NCBI Taxonomy" id="1213859"/>
    <lineage>
        <taxon>Eukaryota</taxon>
        <taxon>Fungi</taxon>
        <taxon>Dikarya</taxon>
        <taxon>Ascomycota</taxon>
        <taxon>Pezizomycotina</taxon>
        <taxon>Sordariomycetes</taxon>
        <taxon>Hypocreomycetidae</taxon>
        <taxon>Glomerellales</taxon>
        <taxon>Glomerellaceae</taxon>
        <taxon>Colletotrichum</taxon>
        <taxon>Colletotrichum gloeosporioides species complex</taxon>
    </lineage>
</organism>
<keyword evidence="2" id="KW-1185">Reference proteome</keyword>
<dbReference type="InParanoid" id="A0A7J6JQZ7"/>
<evidence type="ECO:0000313" key="1">
    <source>
        <dbReference type="EMBL" id="KAF4493174.1"/>
    </source>
</evidence>
<accession>A0A7J6JQZ7</accession>